<name>A0A8S5Q5M3_9CAUD</name>
<dbReference type="EMBL" id="BK015576">
    <property type="protein sequence ID" value="DAE14161.1"/>
    <property type="molecule type" value="Genomic_DNA"/>
</dbReference>
<keyword evidence="1" id="KW-1188">Viral release from host cell</keyword>
<keyword evidence="3" id="KW-0067">ATP-binding</keyword>
<protein>
    <submittedName>
        <fullName evidence="7">Terminase ATPase subunit</fullName>
    </submittedName>
</protein>
<evidence type="ECO:0000313" key="7">
    <source>
        <dbReference type="EMBL" id="DAE14161.1"/>
    </source>
</evidence>
<evidence type="ECO:0000256" key="1">
    <source>
        <dbReference type="ARBA" id="ARBA00022612"/>
    </source>
</evidence>
<dbReference type="GO" id="GO:0005524">
    <property type="term" value="F:ATP binding"/>
    <property type="evidence" value="ECO:0007669"/>
    <property type="project" value="UniProtKB-KW"/>
</dbReference>
<dbReference type="Pfam" id="PF03237">
    <property type="entry name" value="Terminase_6N"/>
    <property type="match status" value="1"/>
</dbReference>
<organism evidence="7">
    <name type="scientific">Myoviridae sp. ctTDl1</name>
    <dbReference type="NCBI Taxonomy" id="2825109"/>
    <lineage>
        <taxon>Viruses</taxon>
        <taxon>Duplodnaviria</taxon>
        <taxon>Heunggongvirae</taxon>
        <taxon>Uroviricota</taxon>
        <taxon>Caudoviricetes</taxon>
    </lineage>
</organism>
<keyword evidence="2" id="KW-0547">Nucleotide-binding</keyword>
<accession>A0A8S5Q5M3</accession>
<reference evidence="7" key="1">
    <citation type="journal article" date="2021" name="Proc. Natl. Acad. Sci. U.S.A.">
        <title>A Catalog of Tens of Thousands of Viruses from Human Metagenomes Reveals Hidden Associations with Chronic Diseases.</title>
        <authorList>
            <person name="Tisza M.J."/>
            <person name="Buck C.B."/>
        </authorList>
    </citation>
    <scope>NUCLEOTIDE SEQUENCE</scope>
    <source>
        <strain evidence="7">CtTDl1</strain>
    </source>
</reference>
<keyword evidence="4" id="KW-0231">Viral genome packaging</keyword>
<evidence type="ECO:0000259" key="6">
    <source>
        <dbReference type="Pfam" id="PF17289"/>
    </source>
</evidence>
<dbReference type="Gene3D" id="3.40.50.300">
    <property type="entry name" value="P-loop containing nucleotide triphosphate hydrolases"/>
    <property type="match status" value="1"/>
</dbReference>
<dbReference type="SUPFAM" id="SSF46689">
    <property type="entry name" value="Homeodomain-like"/>
    <property type="match status" value="1"/>
</dbReference>
<sequence>MDEQVINQASPDVTAEIKRKAQQMYFSGYKIAEIARQLDIAASTISSWKDREKWDDVAPVGRVELALETRLNFLIAKEEKSGADYKEIDLLGRQMERMARVKKYSFGDGNEVDLNPKLANRNKGERKKAEQNAIDQEQEELLINGFLDGMFNYQRVWHKAKENRIRNILKSRQIGATYYFAHEAFIDALTTGHNQIFLSASKKQALQFRSYIVNYAKQTADVDLKGETIKLPNGAELIFLGTNSATAQSYHGNLYFDEVFWVPKFDVMRKVASGMAAQKMYRQTYFSTPTTIAHPAYAFFSGKAFNKNRAKADKVEIDISHENLKNGKLCADRQWKQIVTINDAMEGGCNLFNIDDLIAENSKEEFEQLFLCQFADDNTSAFKFADLQLCQVDSLEEWHDYKPFYQRPFGNREVWLGYDPAFTGDRAALAIIAPPKVDGGDYRVLHWQTFHGMDYEAQASRIKSFCDDYNVTRIVIDKTGMGSGVFQEVKKFYPMAIGLDYNADLKNEMVLKTQNLIQKRRLKFDGNEIITSFMTVKKRITGTGKITYVSDRSEDASHGDLSWAIMNCILNVPYGLNGDVSSNQSTIFTFE</sequence>
<evidence type="ECO:0000256" key="2">
    <source>
        <dbReference type="ARBA" id="ARBA00022741"/>
    </source>
</evidence>
<dbReference type="InterPro" id="IPR035421">
    <property type="entry name" value="Terminase_6C"/>
</dbReference>
<evidence type="ECO:0000259" key="5">
    <source>
        <dbReference type="Pfam" id="PF06056"/>
    </source>
</evidence>
<evidence type="ECO:0000256" key="3">
    <source>
        <dbReference type="ARBA" id="ARBA00022840"/>
    </source>
</evidence>
<proteinExistence type="predicted"/>
<dbReference type="InterPro" id="IPR009057">
    <property type="entry name" value="Homeodomain-like_sf"/>
</dbReference>
<dbReference type="Pfam" id="PF06056">
    <property type="entry name" value="Terminase_5"/>
    <property type="match status" value="1"/>
</dbReference>
<dbReference type="InterPro" id="IPR027417">
    <property type="entry name" value="P-loop_NTPase"/>
</dbReference>
<dbReference type="Gene3D" id="3.30.420.240">
    <property type="match status" value="1"/>
</dbReference>
<feature type="domain" description="Terminase ATPase subunit N-terminal" evidence="5">
    <location>
        <begin position="16"/>
        <end position="71"/>
    </location>
</feature>
<feature type="domain" description="Terminase large subunit gp17-like C-terminal" evidence="6">
    <location>
        <begin position="417"/>
        <end position="571"/>
    </location>
</feature>
<dbReference type="InterPro" id="IPR010332">
    <property type="entry name" value="ATPase_terminase-su_N"/>
</dbReference>
<dbReference type="Pfam" id="PF17289">
    <property type="entry name" value="Terminase_6C"/>
    <property type="match status" value="1"/>
</dbReference>
<evidence type="ECO:0000256" key="4">
    <source>
        <dbReference type="ARBA" id="ARBA00023219"/>
    </source>
</evidence>